<reference evidence="1" key="1">
    <citation type="submission" date="2017-07" db="EMBL/GenBank/DDBJ databases">
        <title>Taro Niue Genome Assembly and Annotation.</title>
        <authorList>
            <person name="Atibalentja N."/>
            <person name="Keating K."/>
            <person name="Fields C.J."/>
        </authorList>
    </citation>
    <scope>NUCLEOTIDE SEQUENCE</scope>
    <source>
        <strain evidence="1">Niue_2</strain>
        <tissue evidence="1">Leaf</tissue>
    </source>
</reference>
<keyword evidence="2" id="KW-1185">Reference proteome</keyword>
<dbReference type="AlphaFoldDB" id="A0A843VTW2"/>
<comment type="caution">
    <text evidence="1">The sequence shown here is derived from an EMBL/GenBank/DDBJ whole genome shotgun (WGS) entry which is preliminary data.</text>
</comment>
<sequence>MQEVPYMLSKEVERISVRVSQGTSVVQMDSIVQDLALQLPLESLTCWLWNMQIN</sequence>
<evidence type="ECO:0000313" key="1">
    <source>
        <dbReference type="EMBL" id="MQL97677.1"/>
    </source>
</evidence>
<proteinExistence type="predicted"/>
<dbReference type="EMBL" id="NMUH01002083">
    <property type="protein sequence ID" value="MQL97677.1"/>
    <property type="molecule type" value="Genomic_DNA"/>
</dbReference>
<organism evidence="1 2">
    <name type="scientific">Colocasia esculenta</name>
    <name type="common">Wild taro</name>
    <name type="synonym">Arum esculentum</name>
    <dbReference type="NCBI Taxonomy" id="4460"/>
    <lineage>
        <taxon>Eukaryota</taxon>
        <taxon>Viridiplantae</taxon>
        <taxon>Streptophyta</taxon>
        <taxon>Embryophyta</taxon>
        <taxon>Tracheophyta</taxon>
        <taxon>Spermatophyta</taxon>
        <taxon>Magnoliopsida</taxon>
        <taxon>Liliopsida</taxon>
        <taxon>Araceae</taxon>
        <taxon>Aroideae</taxon>
        <taxon>Colocasieae</taxon>
        <taxon>Colocasia</taxon>
    </lineage>
</organism>
<protein>
    <submittedName>
        <fullName evidence="1">Uncharacterized protein</fullName>
    </submittedName>
</protein>
<gene>
    <name evidence="1" type="ORF">Taro_030370</name>
</gene>
<name>A0A843VTW2_COLES</name>
<dbReference type="Proteomes" id="UP000652761">
    <property type="component" value="Unassembled WGS sequence"/>
</dbReference>
<evidence type="ECO:0000313" key="2">
    <source>
        <dbReference type="Proteomes" id="UP000652761"/>
    </source>
</evidence>
<accession>A0A843VTW2</accession>